<dbReference type="Proteomes" id="UP000664132">
    <property type="component" value="Unassembled WGS sequence"/>
</dbReference>
<comment type="caution">
    <text evidence="2">The sequence shown here is derived from an EMBL/GenBank/DDBJ whole genome shotgun (WGS) entry which is preliminary data.</text>
</comment>
<name>A0A8H7T1D8_9HELO</name>
<gene>
    <name evidence="2" type="ORF">IFR04_015140</name>
</gene>
<reference evidence="2" key="1">
    <citation type="submission" date="2021-02" db="EMBL/GenBank/DDBJ databases">
        <title>Genome sequence Cadophora malorum strain M34.</title>
        <authorList>
            <person name="Stefanovic E."/>
            <person name="Vu D."/>
            <person name="Scully C."/>
            <person name="Dijksterhuis J."/>
            <person name="Roader J."/>
            <person name="Houbraken J."/>
        </authorList>
    </citation>
    <scope>NUCLEOTIDE SEQUENCE</scope>
    <source>
        <strain evidence="2">M34</strain>
    </source>
</reference>
<evidence type="ECO:0000313" key="2">
    <source>
        <dbReference type="EMBL" id="KAG4411729.1"/>
    </source>
</evidence>
<proteinExistence type="predicted"/>
<evidence type="ECO:0000259" key="1">
    <source>
        <dbReference type="Pfam" id="PF06985"/>
    </source>
</evidence>
<accession>A0A8H7T1D8</accession>
<protein>
    <recommendedName>
        <fullName evidence="1">Heterokaryon incompatibility domain-containing protein</fullName>
    </recommendedName>
</protein>
<dbReference type="AlphaFoldDB" id="A0A8H7T1D8"/>
<sequence length="667" mass="76516">MAFPGFSPAVIYPLLVVGYLAIMSTIKERLCEQCRRITLSKICETEEGTRSKDMKNKLVCNFDPTSGCPLCKLMAKSAVVDHENAETEAKKRLSVNLYKTSNNPNELSMYVHGRSLPNFEVRIFADRGSAATQHLSGRRIEYPGSEETLATIVDWANDCQANHLECKLGISGEVITQPCLPTRVLDVALQESSRVYSVKLFISNGCRAEYVALSHCWGTYIPKKTTPHNLRSHLIGIEVETLSKTFQDAIKITRKLGIRYLWIDSLCIIQDEPGQADWTRESGTMGSIYERAFCIIAATAARNGSEGCFVPRRPIDVVKMPADPLSHTDDYFYIASRDPNRYNEVTESPLNSRGWVFQEYRLARRRIHCAQGQVYWECSHHFVAEDRSTRHEYERLITLSFALSGKTVNNYARFYSLWCLYVKLYSTCDLTQKSDKLPAITGIANRVMQHDGRLKFYHGHWQDEAQGMESSLIWYPARNTAYQRTEFPRAPSWSWASGDGKLEFAIENVHSPWRTEYDHVESKIGHDLKLQIQEIVNCPQNGLDPYYVLHVFGVLKRGQWIRERIPSWLGDKCFFSTERRTHLILSNEKPIGWALFDYDDDIPKSIWHDIICVPVASTSRDDERLILILIEHNLNAQPPEYKRIGTGNVFELSWFHENDKAKRFAIV</sequence>
<dbReference type="InterPro" id="IPR010730">
    <property type="entry name" value="HET"/>
</dbReference>
<dbReference type="Pfam" id="PF06985">
    <property type="entry name" value="HET"/>
    <property type="match status" value="1"/>
</dbReference>
<evidence type="ECO:0000313" key="3">
    <source>
        <dbReference type="Proteomes" id="UP000664132"/>
    </source>
</evidence>
<feature type="domain" description="Heterokaryon incompatibility" evidence="1">
    <location>
        <begin position="210"/>
        <end position="359"/>
    </location>
</feature>
<dbReference type="PANTHER" id="PTHR33112">
    <property type="entry name" value="DOMAIN PROTEIN, PUTATIVE-RELATED"/>
    <property type="match status" value="1"/>
</dbReference>
<dbReference type="EMBL" id="JAFJYH010000445">
    <property type="protein sequence ID" value="KAG4411729.1"/>
    <property type="molecule type" value="Genomic_DNA"/>
</dbReference>
<dbReference type="OrthoDB" id="5125733at2759"/>
<dbReference type="PANTHER" id="PTHR33112:SF10">
    <property type="entry name" value="TOL"/>
    <property type="match status" value="1"/>
</dbReference>
<organism evidence="2 3">
    <name type="scientific">Cadophora malorum</name>
    <dbReference type="NCBI Taxonomy" id="108018"/>
    <lineage>
        <taxon>Eukaryota</taxon>
        <taxon>Fungi</taxon>
        <taxon>Dikarya</taxon>
        <taxon>Ascomycota</taxon>
        <taxon>Pezizomycotina</taxon>
        <taxon>Leotiomycetes</taxon>
        <taxon>Helotiales</taxon>
        <taxon>Ploettnerulaceae</taxon>
        <taxon>Cadophora</taxon>
    </lineage>
</organism>
<keyword evidence="3" id="KW-1185">Reference proteome</keyword>